<dbReference type="EMBL" id="BMAW01005436">
    <property type="protein sequence ID" value="GFS94132.1"/>
    <property type="molecule type" value="Genomic_DNA"/>
</dbReference>
<name>A0A8X6TCU4_NEPPI</name>
<protein>
    <submittedName>
        <fullName evidence="1">Uncharacterized protein</fullName>
    </submittedName>
</protein>
<sequence length="116" mass="12968">MMYVTAELIDASEQGIQLINTVVTRSARIIHPTEVGKEIIVQGLVDFPLKLVSPPEGKEEKKFKIPPFEGGKKIILAKINGSEFEVEQKKNANISRYYGIKPDQGLIRSLGFITRN</sequence>
<reference evidence="1" key="1">
    <citation type="submission" date="2020-08" db="EMBL/GenBank/DDBJ databases">
        <title>Multicomponent nature underlies the extraordinary mechanical properties of spider dragline silk.</title>
        <authorList>
            <person name="Kono N."/>
            <person name="Nakamura H."/>
            <person name="Mori M."/>
            <person name="Yoshida Y."/>
            <person name="Ohtoshi R."/>
            <person name="Malay A.D."/>
            <person name="Moran D.A.P."/>
            <person name="Tomita M."/>
            <person name="Numata K."/>
            <person name="Arakawa K."/>
        </authorList>
    </citation>
    <scope>NUCLEOTIDE SEQUENCE</scope>
</reference>
<organism evidence="1 2">
    <name type="scientific">Nephila pilipes</name>
    <name type="common">Giant wood spider</name>
    <name type="synonym">Nephila maculata</name>
    <dbReference type="NCBI Taxonomy" id="299642"/>
    <lineage>
        <taxon>Eukaryota</taxon>
        <taxon>Metazoa</taxon>
        <taxon>Ecdysozoa</taxon>
        <taxon>Arthropoda</taxon>
        <taxon>Chelicerata</taxon>
        <taxon>Arachnida</taxon>
        <taxon>Araneae</taxon>
        <taxon>Araneomorphae</taxon>
        <taxon>Entelegynae</taxon>
        <taxon>Araneoidea</taxon>
        <taxon>Nephilidae</taxon>
        <taxon>Nephila</taxon>
    </lineage>
</organism>
<evidence type="ECO:0000313" key="2">
    <source>
        <dbReference type="Proteomes" id="UP000887013"/>
    </source>
</evidence>
<dbReference type="Proteomes" id="UP000887013">
    <property type="component" value="Unassembled WGS sequence"/>
</dbReference>
<keyword evidence="2" id="KW-1185">Reference proteome</keyword>
<comment type="caution">
    <text evidence="1">The sequence shown here is derived from an EMBL/GenBank/DDBJ whole genome shotgun (WGS) entry which is preliminary data.</text>
</comment>
<evidence type="ECO:0000313" key="1">
    <source>
        <dbReference type="EMBL" id="GFS94132.1"/>
    </source>
</evidence>
<accession>A0A8X6TCU4</accession>
<proteinExistence type="predicted"/>
<gene>
    <name evidence="1" type="ORF">NPIL_252351</name>
</gene>
<dbReference type="AlphaFoldDB" id="A0A8X6TCU4"/>